<name>A0A345VJI8_9STRE</name>
<sequence length="706" mass="77276">MSKITVTSISGLSDYATTVRAFSTDYTSAVNETSRQFSLKLGEGSDPAKAEAVTAFLDRLNNMQTTVFDNVPAALETYATVVSTYENSLSGAGFQSKVWSDDGGAEAVSSALRGAQIDDIHSVKDSLQRAIDKVAEALESSTFDLSPGVTTAESDLATAATNRTDKDGLLQEAYASFVQGLGDSQAELDGLIAPLQNAQYTIQIPASTVMTAIQKGILTGDEMYYFDYLTSKEGFTVIKAVMSRKKGDIEALTELSPNLISEDHYQILAREMSEWTNKHDTSGLAAMNFLLNGMGKKTVEENNVFLDKLAVALTEMAYENEIILLTTVNSSKFKDNPDVMDPFAKREMEYNNLMGFILGTKSLKYGKIITDTPQWNNNIEGYGRAVQEHDVTGTFGFDDEGRIIVTMTHVNTSPKWGNFLSNEVTDTKIIDVSTNEDAFRLDGSFAEYDRLENAKKEVIYKTITDTLLSIGKTAGDFFVPGSSAVTSVLSASVKNDLNSVISGLADGLAEKGEGDARVKAIKSVSDSALETADLMANLTVAAEKYEQLTVAQKQKVDEIRSQFLGQGGYTISEEGSSKNVIQKPGTFDYRVQLRAKELDQYGVTSFINNKANGVDFSVSEYEKVLHQEVKSGNIDENVANYLLGKDSGLTFNTMNDEQLNSFKKGITYLDFNKDKLTDYSNSFPKYISSRYHQIGNISEQLGELHD</sequence>
<dbReference type="Proteomes" id="UP000255411">
    <property type="component" value="Chromosome"/>
</dbReference>
<evidence type="ECO:0008006" key="3">
    <source>
        <dbReference type="Google" id="ProtNLM"/>
    </source>
</evidence>
<reference evidence="1 2" key="1">
    <citation type="submission" date="2017-07" db="EMBL/GenBank/DDBJ databases">
        <title>Streptococcus pluranimalium as cause of bovine abortion.</title>
        <authorList>
            <person name="Rodriguez Campos S."/>
            <person name="Gobeli Brawand S."/>
            <person name="Brodard I."/>
            <person name="Rychener L."/>
            <person name="Perreten V."/>
        </authorList>
    </citation>
    <scope>NUCLEOTIDE SEQUENCE [LARGE SCALE GENOMIC DNA]</scope>
    <source>
        <strain evidence="1 2">14A0014</strain>
    </source>
</reference>
<protein>
    <recommendedName>
        <fullName evidence="3">LXG domain-containing protein</fullName>
    </recommendedName>
</protein>
<dbReference type="AlphaFoldDB" id="A0A345VJI8"/>
<dbReference type="RefSeq" id="WP_115130109.1">
    <property type="nucleotide sequence ID" value="NZ_CP022601.1"/>
</dbReference>
<evidence type="ECO:0000313" key="1">
    <source>
        <dbReference type="EMBL" id="AXJ12890.1"/>
    </source>
</evidence>
<accession>A0A345VJI8</accession>
<dbReference type="EMBL" id="CP022601">
    <property type="protein sequence ID" value="AXJ12890.1"/>
    <property type="molecule type" value="Genomic_DNA"/>
</dbReference>
<gene>
    <name evidence="1" type="ORF">Sp14A_09690</name>
</gene>
<organism evidence="1 2">
    <name type="scientific">Streptococcus pluranimalium</name>
    <dbReference type="NCBI Taxonomy" id="82348"/>
    <lineage>
        <taxon>Bacteria</taxon>
        <taxon>Bacillati</taxon>
        <taxon>Bacillota</taxon>
        <taxon>Bacilli</taxon>
        <taxon>Lactobacillales</taxon>
        <taxon>Streptococcaceae</taxon>
        <taxon>Streptococcus</taxon>
    </lineage>
</organism>
<evidence type="ECO:0000313" key="2">
    <source>
        <dbReference type="Proteomes" id="UP000255411"/>
    </source>
</evidence>
<proteinExistence type="predicted"/>